<dbReference type="OrthoDB" id="5344095at2"/>
<keyword evidence="2" id="KW-1185">Reference proteome</keyword>
<dbReference type="Proteomes" id="UP000240987">
    <property type="component" value="Unassembled WGS sequence"/>
</dbReference>
<dbReference type="Pfam" id="PF11756">
    <property type="entry name" value="YgbA_NO"/>
    <property type="match status" value="1"/>
</dbReference>
<dbReference type="AlphaFoldDB" id="A0A2T3JPN3"/>
<dbReference type="NCBIfam" id="NF007719">
    <property type="entry name" value="PRK10410.2-3"/>
    <property type="match status" value="1"/>
</dbReference>
<dbReference type="RefSeq" id="WP_107241414.1">
    <property type="nucleotide sequence ID" value="NZ_PYMJ01000002.1"/>
</dbReference>
<dbReference type="NCBIfam" id="NF007714">
    <property type="entry name" value="PRK10410.1-2"/>
    <property type="match status" value="1"/>
</dbReference>
<protein>
    <submittedName>
        <fullName evidence="1">Nitrous oxide-stimulated promoter family protein</fullName>
    </submittedName>
</protein>
<evidence type="ECO:0000313" key="1">
    <source>
        <dbReference type="EMBL" id="PSU51021.1"/>
    </source>
</evidence>
<comment type="caution">
    <text evidence="1">The sequence shown here is derived from an EMBL/GenBank/DDBJ whole genome shotgun (WGS) entry which is preliminary data.</text>
</comment>
<accession>A0A2T3JPN3</accession>
<reference evidence="1 2" key="1">
    <citation type="submission" date="2018-01" db="EMBL/GenBank/DDBJ databases">
        <title>Whole genome sequencing of Histamine producing bacteria.</title>
        <authorList>
            <person name="Butler K."/>
        </authorList>
    </citation>
    <scope>NUCLEOTIDE SEQUENCE [LARGE SCALE GENOMIC DNA]</scope>
    <source>
        <strain evidence="1 2">JCM 12947</strain>
    </source>
</reference>
<dbReference type="EMBL" id="PYMJ01000002">
    <property type="protein sequence ID" value="PSU51021.1"/>
    <property type="molecule type" value="Genomic_DNA"/>
</dbReference>
<dbReference type="InterPro" id="IPR020483">
    <property type="entry name" value="Uncharacterised_YgbA"/>
</dbReference>
<sequence>MTVLNRHSVRTQRELDTVTAMIRLYCKTLHRGAITCPECESLFEYVESRVVNCRLGDEKPSCLQCQGHCYQSAKRLQIMHVVRWSLPRFLWRHPVKALQFKFDKMRSNTILSSRRTGDIK</sequence>
<organism evidence="1 2">
    <name type="scientific">Photobacterium frigidiphilum</name>
    <dbReference type="NCBI Taxonomy" id="264736"/>
    <lineage>
        <taxon>Bacteria</taxon>
        <taxon>Pseudomonadati</taxon>
        <taxon>Pseudomonadota</taxon>
        <taxon>Gammaproteobacteria</taxon>
        <taxon>Vibrionales</taxon>
        <taxon>Vibrionaceae</taxon>
        <taxon>Photobacterium</taxon>
    </lineage>
</organism>
<proteinExistence type="predicted"/>
<gene>
    <name evidence="1" type="ORF">C9J12_03395</name>
</gene>
<evidence type="ECO:0000313" key="2">
    <source>
        <dbReference type="Proteomes" id="UP000240987"/>
    </source>
</evidence>
<name>A0A2T3JPN3_9GAMM</name>